<sequence>MIKSGVLRARRLLAVVTAAALAVTGCAADGPPGSGAAGKDLTQVRVAFNPGTATRLYAALAHGLFEKHGLDVKLVQFENGAATNAAFASGGVDVGYSGIPGILASRLSSDTRVFMVDNDGADAGGLVVTKKSGISGIEDLRGKKIGTVIGTTAWMALISALKAKGIDPSEVKIENVGPTAWIPAFNKGNVDGVWGWAPLIFQMDDSGGEIVATDSAYLRNPLLWQVRGKFLGEHPKAVSSFVAAYDEASAFVGKGDKEFLARMQKMTGADEPLVKRTVEALKPVEVKETASEGSPYSMTSPKGLEAIIGSWADVLVQHKILQKRPELAGLVDPAPIKQYLGE</sequence>
<dbReference type="SMART" id="SM00062">
    <property type="entry name" value="PBPb"/>
    <property type="match status" value="1"/>
</dbReference>
<dbReference type="Pfam" id="PF09084">
    <property type="entry name" value="NMT1"/>
    <property type="match status" value="1"/>
</dbReference>
<dbReference type="RefSeq" id="WP_067885935.1">
    <property type="nucleotide sequence ID" value="NZ_VSFG01000009.1"/>
</dbReference>
<dbReference type="PANTHER" id="PTHR30024:SF47">
    <property type="entry name" value="TAURINE-BINDING PERIPLASMIC PROTEIN"/>
    <property type="match status" value="1"/>
</dbReference>
<keyword evidence="7" id="KW-1185">Reference proteome</keyword>
<dbReference type="InterPro" id="IPR001638">
    <property type="entry name" value="Solute-binding_3/MltF_N"/>
</dbReference>
<dbReference type="AlphaFoldDB" id="A0A5D0NC74"/>
<reference evidence="6 7" key="1">
    <citation type="submission" date="2019-08" db="EMBL/GenBank/DDBJ databases">
        <title>Actinomadura sp. nov. CYP1-5 isolated from mountain soil.</title>
        <authorList>
            <person name="Songsumanus A."/>
            <person name="Kuncharoen N."/>
            <person name="Kudo T."/>
            <person name="Yuki M."/>
            <person name="Igarashi Y."/>
            <person name="Tanasupawat S."/>
        </authorList>
    </citation>
    <scope>NUCLEOTIDE SEQUENCE [LARGE SCALE GENOMIC DNA]</scope>
    <source>
        <strain evidence="6 7">JCM 14158</strain>
    </source>
</reference>
<evidence type="ECO:0000256" key="4">
    <source>
        <dbReference type="SAM" id="SignalP"/>
    </source>
</evidence>
<proteinExistence type="inferred from homology"/>
<dbReference type="Gene3D" id="3.40.190.10">
    <property type="entry name" value="Periplasmic binding protein-like II"/>
    <property type="match status" value="2"/>
</dbReference>
<gene>
    <name evidence="6" type="ORF">FXF69_33560</name>
</gene>
<feature type="signal peptide" evidence="4">
    <location>
        <begin position="1"/>
        <end position="27"/>
    </location>
</feature>
<comment type="similarity">
    <text evidence="2">Belongs to the bacterial solute-binding protein SsuA/TauA family.</text>
</comment>
<dbReference type="PANTHER" id="PTHR30024">
    <property type="entry name" value="ALIPHATIC SULFONATES-BINDING PROTEIN-RELATED"/>
    <property type="match status" value="1"/>
</dbReference>
<dbReference type="PROSITE" id="PS51257">
    <property type="entry name" value="PROKAR_LIPOPROTEIN"/>
    <property type="match status" value="1"/>
</dbReference>
<name>A0A5D0NC74_9ACTN</name>
<dbReference type="CDD" id="cd01008">
    <property type="entry name" value="PBP2_NrtA_SsuA_CpmA_like"/>
    <property type="match status" value="1"/>
</dbReference>
<evidence type="ECO:0000313" key="7">
    <source>
        <dbReference type="Proteomes" id="UP000323380"/>
    </source>
</evidence>
<evidence type="ECO:0000313" key="6">
    <source>
        <dbReference type="EMBL" id="TYB41861.1"/>
    </source>
</evidence>
<protein>
    <submittedName>
        <fullName evidence="6">PhnD/SsuA/transferrin family substrate-binding protein</fullName>
    </submittedName>
</protein>
<dbReference type="InterPro" id="IPR015168">
    <property type="entry name" value="SsuA/THI5"/>
</dbReference>
<dbReference type="STRING" id="1220554.GCA_001552135_01051"/>
<feature type="domain" description="Solute-binding protein family 3/N-terminal" evidence="5">
    <location>
        <begin position="43"/>
        <end position="270"/>
    </location>
</feature>
<organism evidence="6 7">
    <name type="scientific">Actinomadura chibensis</name>
    <dbReference type="NCBI Taxonomy" id="392828"/>
    <lineage>
        <taxon>Bacteria</taxon>
        <taxon>Bacillati</taxon>
        <taxon>Actinomycetota</taxon>
        <taxon>Actinomycetes</taxon>
        <taxon>Streptosporangiales</taxon>
        <taxon>Thermomonosporaceae</taxon>
        <taxon>Actinomadura</taxon>
    </lineage>
</organism>
<evidence type="ECO:0000256" key="3">
    <source>
        <dbReference type="ARBA" id="ARBA00022729"/>
    </source>
</evidence>
<dbReference type="EMBL" id="VSFG01000009">
    <property type="protein sequence ID" value="TYB41861.1"/>
    <property type="molecule type" value="Genomic_DNA"/>
</dbReference>
<dbReference type="SUPFAM" id="SSF53850">
    <property type="entry name" value="Periplasmic binding protein-like II"/>
    <property type="match status" value="1"/>
</dbReference>
<feature type="chain" id="PRO_5038548090" evidence="4">
    <location>
        <begin position="28"/>
        <end position="342"/>
    </location>
</feature>
<evidence type="ECO:0000259" key="5">
    <source>
        <dbReference type="SMART" id="SM00062"/>
    </source>
</evidence>
<keyword evidence="3 4" id="KW-0732">Signal</keyword>
<accession>A0A5D0NC74</accession>
<dbReference type="Proteomes" id="UP000323380">
    <property type="component" value="Unassembled WGS sequence"/>
</dbReference>
<evidence type="ECO:0000256" key="1">
    <source>
        <dbReference type="ARBA" id="ARBA00004418"/>
    </source>
</evidence>
<dbReference type="GO" id="GO:0042597">
    <property type="term" value="C:periplasmic space"/>
    <property type="evidence" value="ECO:0007669"/>
    <property type="project" value="UniProtKB-SubCell"/>
</dbReference>
<comment type="caution">
    <text evidence="6">The sequence shown here is derived from an EMBL/GenBank/DDBJ whole genome shotgun (WGS) entry which is preliminary data.</text>
</comment>
<evidence type="ECO:0000256" key="2">
    <source>
        <dbReference type="ARBA" id="ARBA00010742"/>
    </source>
</evidence>
<comment type="subcellular location">
    <subcellularLocation>
        <location evidence="1">Periplasm</location>
    </subcellularLocation>
</comment>